<comment type="subcellular location">
    <subcellularLocation>
        <location evidence="3">Cell membrane</location>
        <topology evidence="3">Peripheral membrane protein</topology>
        <orientation evidence="3">Cytoplasmic side</orientation>
    </subcellularLocation>
    <subcellularLocation>
        <location evidence="2">Cytoplasm</location>
        <location evidence="2">Cytoskeleton</location>
    </subcellularLocation>
    <subcellularLocation>
        <location evidence="1">Cytoplasmic vesicle membrane</location>
        <topology evidence="1">Peripheral membrane protein</topology>
        <orientation evidence="1">Cytoplasmic side</orientation>
    </subcellularLocation>
</comment>
<dbReference type="GO" id="GO:0051295">
    <property type="term" value="P:establishment of meiotic spindle localization"/>
    <property type="evidence" value="ECO:0007669"/>
    <property type="project" value="TreeGrafter"/>
</dbReference>
<dbReference type="AlphaFoldDB" id="A0A3B4EDG8"/>
<evidence type="ECO:0000256" key="14">
    <source>
        <dbReference type="SAM" id="MobiDB-lite"/>
    </source>
</evidence>
<keyword evidence="18" id="KW-1185">Reference proteome</keyword>
<dbReference type="PROSITE" id="PS51377">
    <property type="entry name" value="KIND"/>
    <property type="match status" value="1"/>
</dbReference>
<dbReference type="InterPro" id="IPR029901">
    <property type="entry name" value="Spire"/>
</dbReference>
<feature type="domain" description="KIND" evidence="16">
    <location>
        <begin position="13"/>
        <end position="186"/>
    </location>
</feature>
<evidence type="ECO:0008006" key="19">
    <source>
        <dbReference type="Google" id="ProtNLM"/>
    </source>
</evidence>
<dbReference type="GO" id="GO:0048193">
    <property type="term" value="P:Golgi vesicle transport"/>
    <property type="evidence" value="ECO:0007669"/>
    <property type="project" value="TreeGrafter"/>
</dbReference>
<accession>A0A3B4EDG8</accession>
<feature type="region of interest" description="Disordered" evidence="14">
    <location>
        <begin position="369"/>
        <end position="437"/>
    </location>
</feature>
<organism evidence="17 18">
    <name type="scientific">Pygocentrus nattereri</name>
    <name type="common">Red-bellied piranha</name>
    <dbReference type="NCBI Taxonomy" id="42514"/>
    <lineage>
        <taxon>Eukaryota</taxon>
        <taxon>Metazoa</taxon>
        <taxon>Chordata</taxon>
        <taxon>Craniata</taxon>
        <taxon>Vertebrata</taxon>
        <taxon>Euteleostomi</taxon>
        <taxon>Actinopterygii</taxon>
        <taxon>Neopterygii</taxon>
        <taxon>Teleostei</taxon>
        <taxon>Ostariophysi</taxon>
        <taxon>Characiformes</taxon>
        <taxon>Characoidei</taxon>
        <taxon>Pygocentrus</taxon>
    </lineage>
</organism>
<keyword evidence="10" id="KW-0472">Membrane</keyword>
<proteinExistence type="inferred from homology"/>
<keyword evidence="9" id="KW-0653">Protein transport</keyword>
<evidence type="ECO:0000256" key="10">
    <source>
        <dbReference type="ARBA" id="ARBA00023136"/>
    </source>
</evidence>
<evidence type="ECO:0000256" key="4">
    <source>
        <dbReference type="ARBA" id="ARBA00010956"/>
    </source>
</evidence>
<evidence type="ECO:0000256" key="11">
    <source>
        <dbReference type="ARBA" id="ARBA00023203"/>
    </source>
</evidence>
<dbReference type="GO" id="GO:0005938">
    <property type="term" value="C:cell cortex"/>
    <property type="evidence" value="ECO:0007669"/>
    <property type="project" value="TreeGrafter"/>
</dbReference>
<dbReference type="GeneTree" id="ENSGT00390000003058"/>
<dbReference type="GeneID" id="108427741"/>
<dbReference type="InterPro" id="IPR011019">
    <property type="entry name" value="KIND_dom"/>
</dbReference>
<feature type="compositionally biased region" description="Polar residues" evidence="14">
    <location>
        <begin position="371"/>
        <end position="398"/>
    </location>
</feature>
<dbReference type="GO" id="GO:0030041">
    <property type="term" value="P:actin filament polymerization"/>
    <property type="evidence" value="ECO:0007669"/>
    <property type="project" value="TreeGrafter"/>
</dbReference>
<evidence type="ECO:0000256" key="13">
    <source>
        <dbReference type="ARBA" id="ARBA00023329"/>
    </source>
</evidence>
<sequence>MERCVFTPSACHVALSDILGLQNQPVCEEQAWALCYQLCSLLEPNFTGDLGGTFGSWKSFRLPGPEGIFFSHDGSVSLRIDSSKTGEQFVMETEDQTVDYVGRLMYSCLDWGLGADVERELDETLELLVSQMTKVDIRLGAEHCFQPISTITEVLQVCEERLYNPSQAAQHYRSVCSTLYSHTIELCHCLQIIQQTKESLQKMIVESETSLVPNMTTNWNGAQEFGWKDLMEELSRGVVLHPPKATLSTSACLPVDTSPFSQLLQDIQLRRYTLRKVQAGRSGQSKSDPHQALLEVIRSGPKLRPVSERNLKPRVQNPKHETSLHELLMQEIRSADRMKLLRRQSYKGTVETGSNGLVPIYEDSSHEDTSFFLNSVPNPSQQGAPSQGGTCKGSSLTPEDSFAGSGDRSLKFLPALSSTPQSPTTGCRLSRGKRRTRSFTSNWEPHQLALKDKASVPMTIADVIKKHYSGEGSPNTTSCDAYRSWRVCSCCTKRSLYFTWHNFCSLCNRVICPECCVEMHLPLKWCINLPLSFFKKIVLNKESEQSQRNFWNERWSWDPSRVPLVLEARLPRSVSLHRLAMRDWHSQDVCVGCQGLLLEACDTVHSHCPITVPQEI</sequence>
<feature type="compositionally biased region" description="Polar residues" evidence="14">
    <location>
        <begin position="416"/>
        <end position="427"/>
    </location>
</feature>
<dbReference type="Pfam" id="PF16474">
    <property type="entry name" value="KIND"/>
    <property type="match status" value="2"/>
</dbReference>
<evidence type="ECO:0000259" key="15">
    <source>
        <dbReference type="PROSITE" id="PS51082"/>
    </source>
</evidence>
<dbReference type="CDD" id="cd15748">
    <property type="entry name" value="FYVE_SPIR"/>
    <property type="match status" value="1"/>
</dbReference>
<name>A0A3B4EDG8_PYGNA</name>
<dbReference type="PROSITE" id="PS51082">
    <property type="entry name" value="WH2"/>
    <property type="match status" value="1"/>
</dbReference>
<dbReference type="GO" id="GO:0003779">
    <property type="term" value="F:actin binding"/>
    <property type="evidence" value="ECO:0007669"/>
    <property type="project" value="UniProtKB-KW"/>
</dbReference>
<feature type="domain" description="WH2" evidence="15">
    <location>
        <begin position="289"/>
        <end position="306"/>
    </location>
</feature>
<keyword evidence="7" id="KW-0963">Cytoplasm</keyword>
<dbReference type="Gene3D" id="1.10.510.10">
    <property type="entry name" value="Transferase(Phosphotransferase) domain 1"/>
    <property type="match status" value="1"/>
</dbReference>
<dbReference type="GO" id="GO:0036089">
    <property type="term" value="P:cleavage furrow formation"/>
    <property type="evidence" value="ECO:0007669"/>
    <property type="project" value="TreeGrafter"/>
</dbReference>
<dbReference type="InterPro" id="IPR003124">
    <property type="entry name" value="WH2_dom"/>
</dbReference>
<dbReference type="GO" id="GO:0005856">
    <property type="term" value="C:cytoskeleton"/>
    <property type="evidence" value="ECO:0007669"/>
    <property type="project" value="UniProtKB-SubCell"/>
</dbReference>
<dbReference type="Ensembl" id="ENSPNAT00000026524.2">
    <property type="protein sequence ID" value="ENSPNAP00000034577.1"/>
    <property type="gene ID" value="ENSPNAG00000023930.2"/>
</dbReference>
<keyword evidence="11" id="KW-0009">Actin-binding</keyword>
<dbReference type="GO" id="GO:0040038">
    <property type="term" value="P:polar body extrusion after meiotic divisions"/>
    <property type="evidence" value="ECO:0007669"/>
    <property type="project" value="TreeGrafter"/>
</dbReference>
<evidence type="ECO:0000313" key="17">
    <source>
        <dbReference type="Ensembl" id="ENSPNAP00000034577.1"/>
    </source>
</evidence>
<reference evidence="17" key="3">
    <citation type="submission" date="2025-09" db="UniProtKB">
        <authorList>
            <consortium name="Ensembl"/>
        </authorList>
    </citation>
    <scope>IDENTIFICATION</scope>
</reference>
<dbReference type="GO" id="GO:0005886">
    <property type="term" value="C:plasma membrane"/>
    <property type="evidence" value="ECO:0007669"/>
    <property type="project" value="UniProtKB-SubCell"/>
</dbReference>
<keyword evidence="13" id="KW-0968">Cytoplasmic vesicle</keyword>
<keyword evidence="6" id="KW-1003">Cell membrane</keyword>
<evidence type="ECO:0000256" key="6">
    <source>
        <dbReference type="ARBA" id="ARBA00022475"/>
    </source>
</evidence>
<dbReference type="OMA" id="WPSMDIC"/>
<dbReference type="CDD" id="cd22066">
    <property type="entry name" value="WH2_Spire"/>
    <property type="match status" value="1"/>
</dbReference>
<evidence type="ECO:0000256" key="9">
    <source>
        <dbReference type="ARBA" id="ARBA00022927"/>
    </source>
</evidence>
<keyword evidence="12" id="KW-0206">Cytoskeleton</keyword>
<dbReference type="GO" id="GO:0015031">
    <property type="term" value="P:protein transport"/>
    <property type="evidence" value="ECO:0007669"/>
    <property type="project" value="UniProtKB-KW"/>
</dbReference>
<dbReference type="GO" id="GO:0051639">
    <property type="term" value="P:actin filament network formation"/>
    <property type="evidence" value="ECO:0007669"/>
    <property type="project" value="TreeGrafter"/>
</dbReference>
<keyword evidence="8" id="KW-0677">Repeat</keyword>
<dbReference type="GO" id="GO:0008017">
    <property type="term" value="F:microtubule binding"/>
    <property type="evidence" value="ECO:0007669"/>
    <property type="project" value="TreeGrafter"/>
</dbReference>
<evidence type="ECO:0000313" key="18">
    <source>
        <dbReference type="Proteomes" id="UP001501920"/>
    </source>
</evidence>
<dbReference type="GO" id="GO:0030659">
    <property type="term" value="C:cytoplasmic vesicle membrane"/>
    <property type="evidence" value="ECO:0007669"/>
    <property type="project" value="UniProtKB-SubCell"/>
</dbReference>
<dbReference type="PANTHER" id="PTHR21345">
    <property type="entry name" value="SPIRE"/>
    <property type="match status" value="1"/>
</dbReference>
<evidence type="ECO:0000259" key="16">
    <source>
        <dbReference type="PROSITE" id="PS51377"/>
    </source>
</evidence>
<dbReference type="GO" id="GO:0045010">
    <property type="term" value="P:actin nucleation"/>
    <property type="evidence" value="ECO:0007669"/>
    <property type="project" value="InterPro"/>
</dbReference>
<protein>
    <recommendedName>
        <fullName evidence="19">KIND domain-containing protein</fullName>
    </recommendedName>
</protein>
<dbReference type="RefSeq" id="XP_017553676.1">
    <property type="nucleotide sequence ID" value="XM_017698187.2"/>
</dbReference>
<dbReference type="Proteomes" id="UP001501920">
    <property type="component" value="Chromosome 9"/>
</dbReference>
<evidence type="ECO:0000256" key="1">
    <source>
        <dbReference type="ARBA" id="ARBA00004180"/>
    </source>
</evidence>
<reference evidence="17 18" key="1">
    <citation type="submission" date="2020-10" db="EMBL/GenBank/DDBJ databases">
        <title>Pygocentrus nattereri (red-bellied piranha) genome, fPygNat1, primary haplotype.</title>
        <authorList>
            <person name="Myers G."/>
            <person name="Meyer A."/>
            <person name="Karagic N."/>
            <person name="Pippel M."/>
            <person name="Winkler S."/>
            <person name="Tracey A."/>
            <person name="Wood J."/>
            <person name="Formenti G."/>
            <person name="Howe K."/>
            <person name="Fedrigo O."/>
            <person name="Jarvis E.D."/>
        </authorList>
    </citation>
    <scope>NUCLEOTIDE SEQUENCE [LARGE SCALE GENOMIC DNA]</scope>
</reference>
<evidence type="ECO:0000256" key="7">
    <source>
        <dbReference type="ARBA" id="ARBA00022490"/>
    </source>
</evidence>
<evidence type="ECO:0000256" key="8">
    <source>
        <dbReference type="ARBA" id="ARBA00022737"/>
    </source>
</evidence>
<dbReference type="OrthoDB" id="10043757at2759"/>
<dbReference type="SMART" id="SM00750">
    <property type="entry name" value="KIND"/>
    <property type="match status" value="1"/>
</dbReference>
<dbReference type="PANTHER" id="PTHR21345:SF9">
    <property type="entry name" value="KIND DOMAIN-CONTAINING PROTEIN"/>
    <property type="match status" value="1"/>
</dbReference>
<comment type="similarity">
    <text evidence="4">Belongs to the spire family.</text>
</comment>
<evidence type="ECO:0000256" key="2">
    <source>
        <dbReference type="ARBA" id="ARBA00004245"/>
    </source>
</evidence>
<reference evidence="17" key="2">
    <citation type="submission" date="2025-08" db="UniProtKB">
        <authorList>
            <consortium name="Ensembl"/>
        </authorList>
    </citation>
    <scope>IDENTIFICATION</scope>
</reference>
<dbReference type="STRING" id="42514.ENSPNAP00000034577"/>
<evidence type="ECO:0000256" key="12">
    <source>
        <dbReference type="ARBA" id="ARBA00023212"/>
    </source>
</evidence>
<keyword evidence="5" id="KW-0813">Transport</keyword>
<evidence type="ECO:0000256" key="5">
    <source>
        <dbReference type="ARBA" id="ARBA00022448"/>
    </source>
</evidence>
<evidence type="ECO:0000256" key="3">
    <source>
        <dbReference type="ARBA" id="ARBA00004413"/>
    </source>
</evidence>